<organism evidence="2 3">
    <name type="scientific">Rhizopus oryzae</name>
    <name type="common">Mucormycosis agent</name>
    <name type="synonym">Rhizopus arrhizus var. delemar</name>
    <dbReference type="NCBI Taxonomy" id="64495"/>
    <lineage>
        <taxon>Eukaryota</taxon>
        <taxon>Fungi</taxon>
        <taxon>Fungi incertae sedis</taxon>
        <taxon>Mucoromycota</taxon>
        <taxon>Mucoromycotina</taxon>
        <taxon>Mucoromycetes</taxon>
        <taxon>Mucorales</taxon>
        <taxon>Mucorineae</taxon>
        <taxon>Rhizopodaceae</taxon>
        <taxon>Rhizopus</taxon>
    </lineage>
</organism>
<evidence type="ECO:0000313" key="3">
    <source>
        <dbReference type="Proteomes" id="UP000716291"/>
    </source>
</evidence>
<dbReference type="AlphaFoldDB" id="A0A9P6X2W7"/>
<keyword evidence="1" id="KW-0732">Signal</keyword>
<dbReference type="OrthoDB" id="2270169at2759"/>
<sequence>MKVCLVLLTALLFNVMLVFAVKERSIVGIVDPRVDDHKRLDPNVLDPNDTSRKVKRAKAAIKKRRAARGK</sequence>
<evidence type="ECO:0000256" key="1">
    <source>
        <dbReference type="SAM" id="SignalP"/>
    </source>
</evidence>
<feature type="chain" id="PRO_5040475986" evidence="1">
    <location>
        <begin position="21"/>
        <end position="70"/>
    </location>
</feature>
<comment type="caution">
    <text evidence="2">The sequence shown here is derived from an EMBL/GenBank/DDBJ whole genome shotgun (WGS) entry which is preliminary data.</text>
</comment>
<dbReference type="EMBL" id="JAANQT010001728">
    <property type="protein sequence ID" value="KAG1304143.1"/>
    <property type="molecule type" value="Genomic_DNA"/>
</dbReference>
<keyword evidence="3" id="KW-1185">Reference proteome</keyword>
<feature type="signal peptide" evidence="1">
    <location>
        <begin position="1"/>
        <end position="20"/>
    </location>
</feature>
<evidence type="ECO:0000313" key="2">
    <source>
        <dbReference type="EMBL" id="KAG1304143.1"/>
    </source>
</evidence>
<reference evidence="2" key="1">
    <citation type="journal article" date="2020" name="Microb. Genom.">
        <title>Genetic diversity of clinical and environmental Mucorales isolates obtained from an investigation of mucormycosis cases among solid organ transplant recipients.</title>
        <authorList>
            <person name="Nguyen M.H."/>
            <person name="Kaul D."/>
            <person name="Muto C."/>
            <person name="Cheng S.J."/>
            <person name="Richter R.A."/>
            <person name="Bruno V.M."/>
            <person name="Liu G."/>
            <person name="Beyhan S."/>
            <person name="Sundermann A.J."/>
            <person name="Mounaud S."/>
            <person name="Pasculle A.W."/>
            <person name="Nierman W.C."/>
            <person name="Driscoll E."/>
            <person name="Cumbie R."/>
            <person name="Clancy C.J."/>
            <person name="Dupont C.L."/>
        </authorList>
    </citation>
    <scope>NUCLEOTIDE SEQUENCE</scope>
    <source>
        <strain evidence="2">GL11</strain>
    </source>
</reference>
<dbReference type="Proteomes" id="UP000716291">
    <property type="component" value="Unassembled WGS sequence"/>
</dbReference>
<proteinExistence type="predicted"/>
<protein>
    <submittedName>
        <fullName evidence="2">Uncharacterized protein</fullName>
    </submittedName>
</protein>
<name>A0A9P6X2W7_RHIOR</name>
<accession>A0A9P6X2W7</accession>
<gene>
    <name evidence="2" type="ORF">G6F64_009462</name>
</gene>